<evidence type="ECO:0000256" key="4">
    <source>
        <dbReference type="ARBA" id="ARBA00022679"/>
    </source>
</evidence>
<dbReference type="PANTHER" id="PTHR45453">
    <property type="entry name" value="PHOSPHATE REGULON SENSOR PROTEIN PHOR"/>
    <property type="match status" value="1"/>
</dbReference>
<dbReference type="InterPro" id="IPR036097">
    <property type="entry name" value="HisK_dim/P_sf"/>
</dbReference>
<dbReference type="InterPro" id="IPR003594">
    <property type="entry name" value="HATPase_dom"/>
</dbReference>
<dbReference type="InterPro" id="IPR004358">
    <property type="entry name" value="Sig_transdc_His_kin-like_C"/>
</dbReference>
<feature type="domain" description="Histidine kinase" evidence="8">
    <location>
        <begin position="207"/>
        <end position="426"/>
    </location>
</feature>
<evidence type="ECO:0000313" key="9">
    <source>
        <dbReference type="EMBL" id="MDI9866254.1"/>
    </source>
</evidence>
<feature type="transmembrane region" description="Helical" evidence="7">
    <location>
        <begin position="7"/>
        <end position="28"/>
    </location>
</feature>
<evidence type="ECO:0000256" key="1">
    <source>
        <dbReference type="ARBA" id="ARBA00000085"/>
    </source>
</evidence>
<feature type="transmembrane region" description="Helical" evidence="7">
    <location>
        <begin position="170"/>
        <end position="192"/>
    </location>
</feature>
<dbReference type="EC" id="2.7.13.3" evidence="2"/>
<keyword evidence="7" id="KW-1133">Transmembrane helix</keyword>
<evidence type="ECO:0000313" key="10">
    <source>
        <dbReference type="Proteomes" id="UP001236569"/>
    </source>
</evidence>
<keyword evidence="4" id="KW-0808">Transferase</keyword>
<evidence type="ECO:0000256" key="5">
    <source>
        <dbReference type="ARBA" id="ARBA00022777"/>
    </source>
</evidence>
<dbReference type="Pfam" id="PF02518">
    <property type="entry name" value="HATPase_c"/>
    <property type="match status" value="1"/>
</dbReference>
<dbReference type="GO" id="GO:0016301">
    <property type="term" value="F:kinase activity"/>
    <property type="evidence" value="ECO:0007669"/>
    <property type="project" value="UniProtKB-KW"/>
</dbReference>
<evidence type="ECO:0000256" key="6">
    <source>
        <dbReference type="ARBA" id="ARBA00023012"/>
    </source>
</evidence>
<dbReference type="Gene3D" id="1.10.287.130">
    <property type="match status" value="1"/>
</dbReference>
<dbReference type="SMART" id="SM00387">
    <property type="entry name" value="HATPase_c"/>
    <property type="match status" value="1"/>
</dbReference>
<gene>
    <name evidence="9" type="ORF">QM480_18070</name>
</gene>
<dbReference type="RefSeq" id="WP_283371096.1">
    <property type="nucleotide sequence ID" value="NZ_JASHID010000015.1"/>
</dbReference>
<evidence type="ECO:0000256" key="3">
    <source>
        <dbReference type="ARBA" id="ARBA00022553"/>
    </source>
</evidence>
<dbReference type="SMART" id="SM00388">
    <property type="entry name" value="HisKA"/>
    <property type="match status" value="1"/>
</dbReference>
<keyword evidence="5 9" id="KW-0418">Kinase</keyword>
<dbReference type="SUPFAM" id="SSF47384">
    <property type="entry name" value="Homodimeric domain of signal transducing histidine kinase"/>
    <property type="match status" value="1"/>
</dbReference>
<dbReference type="SUPFAM" id="SSF55874">
    <property type="entry name" value="ATPase domain of HSP90 chaperone/DNA topoisomerase II/histidine kinase"/>
    <property type="match status" value="1"/>
</dbReference>
<keyword evidence="6" id="KW-0902">Two-component regulatory system</keyword>
<dbReference type="CDD" id="cd00075">
    <property type="entry name" value="HATPase"/>
    <property type="match status" value="1"/>
</dbReference>
<reference evidence="9 10" key="1">
    <citation type="submission" date="2023-05" db="EMBL/GenBank/DDBJ databases">
        <title>Novel species of genus Flectobacillus isolated from stream in China.</title>
        <authorList>
            <person name="Lu H."/>
        </authorList>
    </citation>
    <scope>NUCLEOTIDE SEQUENCE [LARGE SCALE GENOMIC DNA]</scope>
    <source>
        <strain evidence="9 10">DC10W</strain>
    </source>
</reference>
<dbReference type="PRINTS" id="PR00344">
    <property type="entry name" value="BCTRLSENSOR"/>
</dbReference>
<dbReference type="InterPro" id="IPR005467">
    <property type="entry name" value="His_kinase_dom"/>
</dbReference>
<protein>
    <recommendedName>
        <fullName evidence="2">histidine kinase</fullName>
        <ecNumber evidence="2">2.7.13.3</ecNumber>
    </recommendedName>
</protein>
<name>A0ABT6YRN5_9BACT</name>
<organism evidence="9 10">
    <name type="scientific">Flectobacillus longus</name>
    <dbReference type="NCBI Taxonomy" id="2984207"/>
    <lineage>
        <taxon>Bacteria</taxon>
        <taxon>Pseudomonadati</taxon>
        <taxon>Bacteroidota</taxon>
        <taxon>Cytophagia</taxon>
        <taxon>Cytophagales</taxon>
        <taxon>Flectobacillaceae</taxon>
        <taxon>Flectobacillus</taxon>
    </lineage>
</organism>
<accession>A0ABT6YRN5</accession>
<evidence type="ECO:0000259" key="8">
    <source>
        <dbReference type="PROSITE" id="PS50109"/>
    </source>
</evidence>
<dbReference type="Proteomes" id="UP001236569">
    <property type="component" value="Unassembled WGS sequence"/>
</dbReference>
<evidence type="ECO:0000256" key="7">
    <source>
        <dbReference type="SAM" id="Phobius"/>
    </source>
</evidence>
<dbReference type="CDD" id="cd00082">
    <property type="entry name" value="HisKA"/>
    <property type="match status" value="1"/>
</dbReference>
<keyword evidence="7" id="KW-0472">Membrane</keyword>
<dbReference type="Pfam" id="PF00512">
    <property type="entry name" value="HisKA"/>
    <property type="match status" value="1"/>
</dbReference>
<keyword evidence="3" id="KW-0597">Phosphoprotein</keyword>
<dbReference type="PROSITE" id="PS50109">
    <property type="entry name" value="HIS_KIN"/>
    <property type="match status" value="1"/>
</dbReference>
<dbReference type="Gene3D" id="3.30.565.10">
    <property type="entry name" value="Histidine kinase-like ATPase, C-terminal domain"/>
    <property type="match status" value="1"/>
</dbReference>
<dbReference type="InterPro" id="IPR050351">
    <property type="entry name" value="BphY/WalK/GraS-like"/>
</dbReference>
<keyword evidence="10" id="KW-1185">Reference proteome</keyword>
<keyword evidence="7" id="KW-0812">Transmembrane</keyword>
<dbReference type="InterPro" id="IPR036890">
    <property type="entry name" value="HATPase_C_sf"/>
</dbReference>
<dbReference type="InterPro" id="IPR003661">
    <property type="entry name" value="HisK_dim/P_dom"/>
</dbReference>
<comment type="catalytic activity">
    <reaction evidence="1">
        <text>ATP + protein L-histidine = ADP + protein N-phospho-L-histidine.</text>
        <dbReference type="EC" id="2.7.13.3"/>
    </reaction>
</comment>
<dbReference type="PANTHER" id="PTHR45453:SF1">
    <property type="entry name" value="PHOSPHATE REGULON SENSOR PROTEIN PHOR"/>
    <property type="match status" value="1"/>
</dbReference>
<sequence>MNSKTLRIFVALSILLMAGVIVIQYFWFKQAYNIQDRDFDQRVTSALRVVSRRILDFNHNPNNKLLQPVERVTSNYYTVQTNDTINAKVLEEFLKQEFARSDIRLNFEYGIYDCLSDRINYKSFVCHSENCDRSDSTAHYRFPDLNIHNYYFGVYFPDKKFFLLGDLDNWFISSTILLVVMAFFVYALMVIFKQKRLSEIQNDFINNMTHEFKTPISTISISSEVLMKPEIVNTPERLLSYASIIRKEASRLKKNVDTVLQTANIDQKIDKLNLEEIDVHELLEDLSINCEPIFKERKGELLLDLRASSTLIKADKLHISNVIHNLIDNGLKYCEIIPKVKISTYNQGNDVVISIRDNGIGISERDQKHIFNKFFRVHTGDVHNVKGFGLGLYYVKEMVEGHKGKVELKSKLGEGSEFRLFFPQVKNIE</sequence>
<comment type="caution">
    <text evidence="9">The sequence shown here is derived from an EMBL/GenBank/DDBJ whole genome shotgun (WGS) entry which is preliminary data.</text>
</comment>
<evidence type="ECO:0000256" key="2">
    <source>
        <dbReference type="ARBA" id="ARBA00012438"/>
    </source>
</evidence>
<proteinExistence type="predicted"/>
<dbReference type="EMBL" id="JASHID010000015">
    <property type="protein sequence ID" value="MDI9866254.1"/>
    <property type="molecule type" value="Genomic_DNA"/>
</dbReference>